<keyword evidence="2" id="KW-1185">Reference proteome</keyword>
<evidence type="ECO:0000313" key="1">
    <source>
        <dbReference type="EMBL" id="NPT59036.1"/>
    </source>
</evidence>
<name>A0A972NSJ4_9BURK</name>
<comment type="caution">
    <text evidence="1">The sequence shown here is derived from an EMBL/GenBank/DDBJ whole genome shotgun (WGS) entry which is preliminary data.</text>
</comment>
<evidence type="ECO:0000313" key="2">
    <source>
        <dbReference type="Proteomes" id="UP000655523"/>
    </source>
</evidence>
<dbReference type="Proteomes" id="UP000655523">
    <property type="component" value="Unassembled WGS sequence"/>
</dbReference>
<dbReference type="AlphaFoldDB" id="A0A972NSJ4"/>
<gene>
    <name evidence="1" type="ORF">GNZ13_31875</name>
</gene>
<dbReference type="RefSeq" id="WP_172172019.1">
    <property type="nucleotide sequence ID" value="NZ_WOEZ01000185.1"/>
</dbReference>
<protein>
    <submittedName>
        <fullName evidence="1">Uncharacterized protein</fullName>
    </submittedName>
</protein>
<reference evidence="1 2" key="1">
    <citation type="submission" date="2019-11" db="EMBL/GenBank/DDBJ databases">
        <title>Metabolism of dissolved organic matter in forest soils.</title>
        <authorList>
            <person name="Cyle K.T."/>
            <person name="Wilhelm R.C."/>
            <person name="Martinez C.E."/>
        </authorList>
    </citation>
    <scope>NUCLEOTIDE SEQUENCE [LARGE SCALE GENOMIC DNA]</scope>
    <source>
        <strain evidence="1 2">5N</strain>
    </source>
</reference>
<organism evidence="1 2">
    <name type="scientific">Paraburkholderia elongata</name>
    <dbReference type="NCBI Taxonomy" id="2675747"/>
    <lineage>
        <taxon>Bacteria</taxon>
        <taxon>Pseudomonadati</taxon>
        <taxon>Pseudomonadota</taxon>
        <taxon>Betaproteobacteria</taxon>
        <taxon>Burkholderiales</taxon>
        <taxon>Burkholderiaceae</taxon>
        <taxon>Paraburkholderia</taxon>
    </lineage>
</organism>
<dbReference type="EMBL" id="WOEZ01000185">
    <property type="protein sequence ID" value="NPT59036.1"/>
    <property type="molecule type" value="Genomic_DNA"/>
</dbReference>
<accession>A0A972NSJ4</accession>
<proteinExistence type="predicted"/>
<sequence length="75" mass="8395">MSDLIELIRDANREITPADRHAILDFTEAKDARITLLEQTLREIANADTAEWDDPGEFEGWAKGRARGALGDREG</sequence>